<evidence type="ECO:0000259" key="2">
    <source>
        <dbReference type="Pfam" id="PF00149"/>
    </source>
</evidence>
<dbReference type="Pfam" id="PF00149">
    <property type="entry name" value="Metallophos"/>
    <property type="match status" value="1"/>
</dbReference>
<accession>A0ABQ4CYB8</accession>
<gene>
    <name evidence="3" type="ORF">Asi02nite_57690</name>
</gene>
<reference evidence="3 4" key="1">
    <citation type="submission" date="2021-01" db="EMBL/GenBank/DDBJ databases">
        <title>Whole genome shotgun sequence of Asanoa siamensis NBRC 107932.</title>
        <authorList>
            <person name="Komaki H."/>
            <person name="Tamura T."/>
        </authorList>
    </citation>
    <scope>NUCLEOTIDE SEQUENCE [LARGE SCALE GENOMIC DNA]</scope>
    <source>
        <strain evidence="3 4">NBRC 107932</strain>
    </source>
</reference>
<sequence>MLRLGVSVGLLLAAALTSAAAGPAAVSSDLAGDGYNPANPPRMGWAWTQLVPDGVQVRYATPEATCPFVVETIGTSTQRHQLVPEFQVGAYPSTATLCARRVNPAATAARIDTSGVGVPVHPDPQGNVPIPGYTQPNPARPRPASIAVIGDTGCRIPASGPMQRCDAQGWPLAEVTDSAATKPVPPDLAVHVGDYLYRTSPRRQPTDLCGAAGLGNNAHTWGCLVTDFFLPAEELLGRAPFVFVRGNHENCGRGGEAWFRYLAAEPSTTACTSNPPQDFSPPERIRAGSLTLLNMDTSCASDEGPAPTCDRGARLARYTAEFDTVNANVSGDTFLLSHTPLWAVHGRTANDNPLWIDELLDDAIRASGLQQLNPGIGAVLSGHVHLYQALDFGGAAVTYRPPQLTVGASGTTLDPKDWVDSQLVGKDVDRLPLGQLITRREWGYAVLSRPGAAWHVGFHDRAGNPVAGTDCDLGVGQFVNCQ</sequence>
<dbReference type="Proteomes" id="UP000604117">
    <property type="component" value="Unassembled WGS sequence"/>
</dbReference>
<comment type="caution">
    <text evidence="3">The sequence shown here is derived from an EMBL/GenBank/DDBJ whole genome shotgun (WGS) entry which is preliminary data.</text>
</comment>
<dbReference type="InterPro" id="IPR004843">
    <property type="entry name" value="Calcineurin-like_PHP"/>
</dbReference>
<dbReference type="InterPro" id="IPR029052">
    <property type="entry name" value="Metallo-depent_PP-like"/>
</dbReference>
<dbReference type="Gene3D" id="3.60.21.10">
    <property type="match status" value="1"/>
</dbReference>
<proteinExistence type="predicted"/>
<organism evidence="3 4">
    <name type="scientific">Asanoa siamensis</name>
    <dbReference type="NCBI Taxonomy" id="926357"/>
    <lineage>
        <taxon>Bacteria</taxon>
        <taxon>Bacillati</taxon>
        <taxon>Actinomycetota</taxon>
        <taxon>Actinomycetes</taxon>
        <taxon>Micromonosporales</taxon>
        <taxon>Micromonosporaceae</taxon>
        <taxon>Asanoa</taxon>
    </lineage>
</organism>
<evidence type="ECO:0000313" key="3">
    <source>
        <dbReference type="EMBL" id="GIF76251.1"/>
    </source>
</evidence>
<feature type="domain" description="Calcineurin-like phosphoesterase" evidence="2">
    <location>
        <begin position="145"/>
        <end position="386"/>
    </location>
</feature>
<feature type="chain" id="PRO_5045669022" description="Calcineurin-like phosphoesterase domain-containing protein" evidence="1">
    <location>
        <begin position="22"/>
        <end position="482"/>
    </location>
</feature>
<protein>
    <recommendedName>
        <fullName evidence="2">Calcineurin-like phosphoesterase domain-containing protein</fullName>
    </recommendedName>
</protein>
<keyword evidence="4" id="KW-1185">Reference proteome</keyword>
<dbReference type="EMBL" id="BONE01000056">
    <property type="protein sequence ID" value="GIF76251.1"/>
    <property type="molecule type" value="Genomic_DNA"/>
</dbReference>
<name>A0ABQ4CYB8_9ACTN</name>
<feature type="signal peptide" evidence="1">
    <location>
        <begin position="1"/>
        <end position="21"/>
    </location>
</feature>
<evidence type="ECO:0000313" key="4">
    <source>
        <dbReference type="Proteomes" id="UP000604117"/>
    </source>
</evidence>
<evidence type="ECO:0000256" key="1">
    <source>
        <dbReference type="SAM" id="SignalP"/>
    </source>
</evidence>
<dbReference type="SUPFAM" id="SSF56300">
    <property type="entry name" value="Metallo-dependent phosphatases"/>
    <property type="match status" value="1"/>
</dbReference>
<keyword evidence="1" id="KW-0732">Signal</keyword>